<dbReference type="InterPro" id="IPR001759">
    <property type="entry name" value="PTX_dom"/>
</dbReference>
<feature type="domain" description="Pentraxin (PTX)" evidence="9">
    <location>
        <begin position="322"/>
        <end position="526"/>
    </location>
</feature>
<feature type="compositionally biased region" description="Acidic residues" evidence="7">
    <location>
        <begin position="273"/>
        <end position="282"/>
    </location>
</feature>
<feature type="region of interest" description="Disordered" evidence="7">
    <location>
        <begin position="222"/>
        <end position="316"/>
    </location>
</feature>
<protein>
    <submittedName>
        <fullName evidence="11">Pentraxin-4 isoform X1</fullName>
    </submittedName>
</protein>
<evidence type="ECO:0000256" key="5">
    <source>
        <dbReference type="ARBA" id="ARBA00023180"/>
    </source>
</evidence>
<dbReference type="Gene3D" id="2.60.120.200">
    <property type="match status" value="1"/>
</dbReference>
<keyword evidence="2" id="KW-0479">Metal-binding</keyword>
<comment type="caution">
    <text evidence="6">Lacks conserved residue(s) required for the propagation of feature annotation.</text>
</comment>
<gene>
    <name evidence="11" type="primary">PTX4</name>
</gene>
<evidence type="ECO:0000313" key="11">
    <source>
        <dbReference type="RefSeq" id="XP_015265417.1"/>
    </source>
</evidence>
<dbReference type="PANTHER" id="PTHR19277">
    <property type="entry name" value="PENTRAXIN"/>
    <property type="match status" value="1"/>
</dbReference>
<dbReference type="SMART" id="SM00159">
    <property type="entry name" value="PTX"/>
    <property type="match status" value="1"/>
</dbReference>
<name>A0ABM1JVD0_GEKJA</name>
<dbReference type="PANTHER" id="PTHR19277:SF122">
    <property type="entry name" value="PENTRAXIN-4"/>
    <property type="match status" value="1"/>
</dbReference>
<evidence type="ECO:0000256" key="8">
    <source>
        <dbReference type="SAM" id="SignalP"/>
    </source>
</evidence>
<keyword evidence="3" id="KW-0106">Calcium</keyword>
<feature type="compositionally biased region" description="Basic residues" evidence="7">
    <location>
        <begin position="237"/>
        <end position="249"/>
    </location>
</feature>
<dbReference type="RefSeq" id="XP_015265417.1">
    <property type="nucleotide sequence ID" value="XM_015409931.1"/>
</dbReference>
<evidence type="ECO:0000256" key="6">
    <source>
        <dbReference type="PROSITE-ProRule" id="PRU01172"/>
    </source>
</evidence>
<dbReference type="SUPFAM" id="SSF49899">
    <property type="entry name" value="Concanavalin A-like lectins/glucanases"/>
    <property type="match status" value="1"/>
</dbReference>
<keyword evidence="5" id="KW-0325">Glycoprotein</keyword>
<evidence type="ECO:0000256" key="1">
    <source>
        <dbReference type="ARBA" id="ARBA00001913"/>
    </source>
</evidence>
<dbReference type="InterPro" id="IPR051360">
    <property type="entry name" value="Neuronal_Pentraxin_Related"/>
</dbReference>
<reference evidence="11" key="1">
    <citation type="submission" date="2025-08" db="UniProtKB">
        <authorList>
            <consortium name="RefSeq"/>
        </authorList>
    </citation>
    <scope>IDENTIFICATION</scope>
</reference>
<feature type="chain" id="PRO_5046178444" evidence="8">
    <location>
        <begin position="26"/>
        <end position="531"/>
    </location>
</feature>
<dbReference type="GeneID" id="107109326"/>
<dbReference type="Pfam" id="PF00354">
    <property type="entry name" value="Pentaxin"/>
    <property type="match status" value="1"/>
</dbReference>
<evidence type="ECO:0000313" key="10">
    <source>
        <dbReference type="Proteomes" id="UP000694871"/>
    </source>
</evidence>
<keyword evidence="4" id="KW-1015">Disulfide bond</keyword>
<proteinExistence type="predicted"/>
<organism evidence="10 11">
    <name type="scientific">Gekko japonicus</name>
    <name type="common">Schlegel's Japanese gecko</name>
    <dbReference type="NCBI Taxonomy" id="146911"/>
    <lineage>
        <taxon>Eukaryota</taxon>
        <taxon>Metazoa</taxon>
        <taxon>Chordata</taxon>
        <taxon>Craniata</taxon>
        <taxon>Vertebrata</taxon>
        <taxon>Euteleostomi</taxon>
        <taxon>Lepidosauria</taxon>
        <taxon>Squamata</taxon>
        <taxon>Bifurcata</taxon>
        <taxon>Gekkota</taxon>
        <taxon>Gekkonidae</taxon>
        <taxon>Gekkoninae</taxon>
        <taxon>Gekko</taxon>
    </lineage>
</organism>
<keyword evidence="8" id="KW-0732">Signal</keyword>
<feature type="compositionally biased region" description="Basic and acidic residues" evidence="7">
    <location>
        <begin position="292"/>
        <end position="301"/>
    </location>
</feature>
<sequence length="531" mass="59034">MGVGARGLLFMVLILAGVCLQGTRLQQARPGEARKPFFERFRRLEEQFRRFQEVTLVRLQEIAANYNVSYNVDASFRRLESKHEALESAANVTHGALHEELRDLKSGAKKLQNKTRKAALRVQALEDAWQERERQGAAEREAQDALLSNLTRELARRREDTRALQASQGSQRKVLESLQDALKNQGAKLAELEQLVKAPPEHNEVLLPSALAAAPLLNRSPAEKEPEAAAGQGLTLKKLRAKHRQRKKLLQLEHRRLEARAQNGSLPGQEPSPQEETEEEEAPPQSEPQGLRQERPVMDKASEEEEREVPQVSRPPGTICNVGTMLVFPNASTENFAAFRPSFHTALLELSLCSWVRTSARYLGTILSYATEDNDNKLVLHGRDAAPRNAIHFVIGDPAFRELPVGRFLDGRWHHLCVIWSSIQGRYWFYVDRRLASMGSRFQKGYEVPAGGSLVLGQEQDTLGGGFEPSEAFVGHLAGWAMWDRVLSPGEVSGIATGNGLPRGPVLSLANVTKLSGAVQKVTCSCLEHCP</sequence>
<comment type="cofactor">
    <cofactor evidence="1">
        <name>Ca(2+)</name>
        <dbReference type="ChEBI" id="CHEBI:29108"/>
    </cofactor>
</comment>
<evidence type="ECO:0000259" key="9">
    <source>
        <dbReference type="PROSITE" id="PS51828"/>
    </source>
</evidence>
<dbReference type="Proteomes" id="UP000694871">
    <property type="component" value="Unplaced"/>
</dbReference>
<evidence type="ECO:0000256" key="2">
    <source>
        <dbReference type="ARBA" id="ARBA00022723"/>
    </source>
</evidence>
<accession>A0ABM1JVD0</accession>
<feature type="compositionally biased region" description="Basic and acidic residues" evidence="7">
    <location>
        <begin position="250"/>
        <end position="259"/>
    </location>
</feature>
<evidence type="ECO:0000256" key="3">
    <source>
        <dbReference type="ARBA" id="ARBA00022837"/>
    </source>
</evidence>
<dbReference type="InterPro" id="IPR013320">
    <property type="entry name" value="ConA-like_dom_sf"/>
</dbReference>
<dbReference type="PRINTS" id="PR00895">
    <property type="entry name" value="PENTAXIN"/>
</dbReference>
<feature type="signal peptide" evidence="8">
    <location>
        <begin position="1"/>
        <end position="25"/>
    </location>
</feature>
<dbReference type="PROSITE" id="PS51828">
    <property type="entry name" value="PTX_2"/>
    <property type="match status" value="1"/>
</dbReference>
<evidence type="ECO:0000256" key="7">
    <source>
        <dbReference type="SAM" id="MobiDB-lite"/>
    </source>
</evidence>
<evidence type="ECO:0000256" key="4">
    <source>
        <dbReference type="ARBA" id="ARBA00023157"/>
    </source>
</evidence>
<keyword evidence="10" id="KW-1185">Reference proteome</keyword>